<dbReference type="RefSeq" id="WP_091287018.1">
    <property type="nucleotide sequence ID" value="NZ_FNON01000001.1"/>
</dbReference>
<name>A0A1H2URB1_9PSEU</name>
<keyword evidence="3" id="KW-1185">Reference proteome</keyword>
<dbReference type="EMBL" id="FNON01000001">
    <property type="protein sequence ID" value="SDW58498.1"/>
    <property type="molecule type" value="Genomic_DNA"/>
</dbReference>
<dbReference type="Proteomes" id="UP000199515">
    <property type="component" value="Unassembled WGS sequence"/>
</dbReference>
<proteinExistence type="predicted"/>
<dbReference type="AlphaFoldDB" id="A0A1H2URB1"/>
<feature type="region of interest" description="Disordered" evidence="1">
    <location>
        <begin position="28"/>
        <end position="51"/>
    </location>
</feature>
<reference evidence="2 3" key="1">
    <citation type="submission" date="2016-10" db="EMBL/GenBank/DDBJ databases">
        <authorList>
            <person name="de Groot N.N."/>
        </authorList>
    </citation>
    <scope>NUCLEOTIDE SEQUENCE [LARGE SCALE GENOMIC DNA]</scope>
    <source>
        <strain evidence="2 3">CPCC 202699</strain>
    </source>
</reference>
<gene>
    <name evidence="2" type="ORF">SAMN05421504_101969</name>
</gene>
<dbReference type="STRING" id="589385.SAMN05421504_101969"/>
<feature type="compositionally biased region" description="Low complexity" evidence="1">
    <location>
        <begin position="28"/>
        <end position="45"/>
    </location>
</feature>
<dbReference type="PROSITE" id="PS51257">
    <property type="entry name" value="PROKAR_LIPOPROTEIN"/>
    <property type="match status" value="1"/>
</dbReference>
<dbReference type="OrthoDB" id="3297121at2"/>
<sequence>MRTLLITGSLLLLTACSTEDPRQPEVATISSSVTTSSSAAPTSTVEGERPRHRIDETPEESKRMIAPWLACMKANGADLDTQPNSIAGAEQWSKDHKAAGDTCRNKLPLPAWGLDSENPAYRDNMHRWVKCMNDRGMNVVENVGDSESPWHYGSSNQPADADKIERACEVEILGPQDK</sequence>
<evidence type="ECO:0000256" key="1">
    <source>
        <dbReference type="SAM" id="MobiDB-lite"/>
    </source>
</evidence>
<accession>A0A1H2URB1</accession>
<evidence type="ECO:0000313" key="3">
    <source>
        <dbReference type="Proteomes" id="UP000199515"/>
    </source>
</evidence>
<organism evidence="2 3">
    <name type="scientific">Amycolatopsis xylanica</name>
    <dbReference type="NCBI Taxonomy" id="589385"/>
    <lineage>
        <taxon>Bacteria</taxon>
        <taxon>Bacillati</taxon>
        <taxon>Actinomycetota</taxon>
        <taxon>Actinomycetes</taxon>
        <taxon>Pseudonocardiales</taxon>
        <taxon>Pseudonocardiaceae</taxon>
        <taxon>Amycolatopsis</taxon>
    </lineage>
</organism>
<protein>
    <submittedName>
        <fullName evidence="2">Uncharacterized protein</fullName>
    </submittedName>
</protein>
<evidence type="ECO:0000313" key="2">
    <source>
        <dbReference type="EMBL" id="SDW58498.1"/>
    </source>
</evidence>